<dbReference type="Proteomes" id="UP000184518">
    <property type="component" value="Unassembled WGS sequence"/>
</dbReference>
<accession>A0A1M5ADW4</accession>
<reference evidence="3" key="1">
    <citation type="submission" date="2016-11" db="EMBL/GenBank/DDBJ databases">
        <authorList>
            <person name="Varghese N."/>
            <person name="Submissions S."/>
        </authorList>
    </citation>
    <scope>NUCLEOTIDE SEQUENCE [LARGE SCALE GENOMIC DNA]</scope>
    <source>
        <strain evidence="3">DSM 27619</strain>
    </source>
</reference>
<organism evidence="2 3">
    <name type="scientific">Chryseobacterium arachidis</name>
    <dbReference type="NCBI Taxonomy" id="1416778"/>
    <lineage>
        <taxon>Bacteria</taxon>
        <taxon>Pseudomonadati</taxon>
        <taxon>Bacteroidota</taxon>
        <taxon>Flavobacteriia</taxon>
        <taxon>Flavobacteriales</taxon>
        <taxon>Weeksellaceae</taxon>
        <taxon>Chryseobacterium group</taxon>
        <taxon>Chryseobacterium</taxon>
    </lineage>
</organism>
<dbReference type="Gene3D" id="2.160.20.10">
    <property type="entry name" value="Single-stranded right-handed beta-helix, Pectin lyase-like"/>
    <property type="match status" value="1"/>
</dbReference>
<gene>
    <name evidence="2" type="ORF">SAMN05443633_103458</name>
</gene>
<dbReference type="EMBL" id="FQUT01000003">
    <property type="protein sequence ID" value="SHF28468.1"/>
    <property type="molecule type" value="Genomic_DNA"/>
</dbReference>
<keyword evidence="3" id="KW-1185">Reference proteome</keyword>
<evidence type="ECO:0008006" key="4">
    <source>
        <dbReference type="Google" id="ProtNLM"/>
    </source>
</evidence>
<dbReference type="InterPro" id="IPR011050">
    <property type="entry name" value="Pectin_lyase_fold/virulence"/>
</dbReference>
<dbReference type="STRING" id="1416778.SAMN05443633_103458"/>
<evidence type="ECO:0000313" key="2">
    <source>
        <dbReference type="EMBL" id="SHF28468.1"/>
    </source>
</evidence>
<feature type="chain" id="PRO_5012273945" description="Right handed beta helix region" evidence="1">
    <location>
        <begin position="22"/>
        <end position="409"/>
    </location>
</feature>
<dbReference type="OrthoDB" id="1328222at2"/>
<sequence length="409" mass="44315">MKTKYLFCALICMMSLGTIKAADLYVRDLGAGGAYATISDAITAANDGDRIIIRPKTGNVPYLENLTINKSLTFASEINFNKYYVQGTIAIVPAVNRIVTINNMYALQSSIATSSVTLSGGRATVNIINCTVDENIDLDNSKNVTANVSQSSCANLYFVHGKITANTIETVKLTDDAAPLATTDVQIIANSLYYNGASLNSIAIATTSYPLKIYNNDCTIYYLNYTTILPVLEISSIKTGSTNLIFNNRFSSNHNDPNYARHTINISASSTGIINISNNIIRSPNHNYYEINASPTPTVIANNNLCPANPFNSNGVDISNNNFYDNVYSINLSTGIATGAVINAGLQDEEYQDLDLTRNDIGPLGGSNSWMNYWPSNSGNKPRVTFLNTPRRVYLGTTTIQAEATGISK</sequence>
<feature type="signal peptide" evidence="1">
    <location>
        <begin position="1"/>
        <end position="21"/>
    </location>
</feature>
<name>A0A1M5ADW4_9FLAO</name>
<keyword evidence="1" id="KW-0732">Signal</keyword>
<evidence type="ECO:0000313" key="3">
    <source>
        <dbReference type="Proteomes" id="UP000184518"/>
    </source>
</evidence>
<dbReference type="SUPFAM" id="SSF51126">
    <property type="entry name" value="Pectin lyase-like"/>
    <property type="match status" value="1"/>
</dbReference>
<protein>
    <recommendedName>
        <fullName evidence="4">Right handed beta helix region</fullName>
    </recommendedName>
</protein>
<dbReference type="RefSeq" id="WP_143152294.1">
    <property type="nucleotide sequence ID" value="NZ_FQUT01000003.1"/>
</dbReference>
<dbReference type="InterPro" id="IPR012334">
    <property type="entry name" value="Pectin_lyas_fold"/>
</dbReference>
<evidence type="ECO:0000256" key="1">
    <source>
        <dbReference type="SAM" id="SignalP"/>
    </source>
</evidence>
<dbReference type="AlphaFoldDB" id="A0A1M5ADW4"/>
<proteinExistence type="predicted"/>